<keyword evidence="1" id="KW-0472">Membrane</keyword>
<dbReference type="EMBL" id="CAOQHR010000005">
    <property type="protein sequence ID" value="CAI6335365.1"/>
    <property type="molecule type" value="Genomic_DNA"/>
</dbReference>
<keyword evidence="1" id="KW-0812">Transmembrane</keyword>
<evidence type="ECO:0000313" key="3">
    <source>
        <dbReference type="Proteomes" id="UP001152607"/>
    </source>
</evidence>
<feature type="transmembrane region" description="Helical" evidence="1">
    <location>
        <begin position="73"/>
        <end position="91"/>
    </location>
</feature>
<keyword evidence="3" id="KW-1185">Reference proteome</keyword>
<organism evidence="2 3">
    <name type="scientific">Periconia digitata</name>
    <dbReference type="NCBI Taxonomy" id="1303443"/>
    <lineage>
        <taxon>Eukaryota</taxon>
        <taxon>Fungi</taxon>
        <taxon>Dikarya</taxon>
        <taxon>Ascomycota</taxon>
        <taxon>Pezizomycotina</taxon>
        <taxon>Dothideomycetes</taxon>
        <taxon>Pleosporomycetidae</taxon>
        <taxon>Pleosporales</taxon>
        <taxon>Massarineae</taxon>
        <taxon>Periconiaceae</taxon>
        <taxon>Periconia</taxon>
    </lineage>
</organism>
<gene>
    <name evidence="2" type="ORF">PDIGIT_LOCUS8445</name>
</gene>
<protein>
    <recommendedName>
        <fullName evidence="4">Transmembrane protein</fullName>
    </recommendedName>
</protein>
<evidence type="ECO:0000313" key="2">
    <source>
        <dbReference type="EMBL" id="CAI6335365.1"/>
    </source>
</evidence>
<proteinExistence type="predicted"/>
<feature type="transmembrane region" description="Helical" evidence="1">
    <location>
        <begin position="21"/>
        <end position="43"/>
    </location>
</feature>
<evidence type="ECO:0008006" key="4">
    <source>
        <dbReference type="Google" id="ProtNLM"/>
    </source>
</evidence>
<keyword evidence="1" id="KW-1133">Transmembrane helix</keyword>
<reference evidence="2" key="1">
    <citation type="submission" date="2023-01" db="EMBL/GenBank/DDBJ databases">
        <authorList>
            <person name="Van Ghelder C."/>
            <person name="Rancurel C."/>
        </authorList>
    </citation>
    <scope>NUCLEOTIDE SEQUENCE</scope>
    <source>
        <strain evidence="2">CNCM I-4278</strain>
    </source>
</reference>
<name>A0A9W4UG48_9PLEO</name>
<evidence type="ECO:0000256" key="1">
    <source>
        <dbReference type="SAM" id="Phobius"/>
    </source>
</evidence>
<sequence>MILDIREDCVGGGRYACYNPHYLFFLFLSLQQSSVGLWFGIFLGEGVKKRVEVVCMCVWEKEREEEVVGDDEVGLVVGCVVLCCCYASLSNRNKLSLRKRREKG</sequence>
<accession>A0A9W4UG48</accession>
<dbReference type="AlphaFoldDB" id="A0A9W4UG48"/>
<dbReference type="Proteomes" id="UP001152607">
    <property type="component" value="Unassembled WGS sequence"/>
</dbReference>
<comment type="caution">
    <text evidence="2">The sequence shown here is derived from an EMBL/GenBank/DDBJ whole genome shotgun (WGS) entry which is preliminary data.</text>
</comment>